<evidence type="ECO:0000256" key="1">
    <source>
        <dbReference type="SAM" id="MobiDB-lite"/>
    </source>
</evidence>
<organism evidence="2 3">
    <name type="scientific">Crepidotus variabilis</name>
    <dbReference type="NCBI Taxonomy" id="179855"/>
    <lineage>
        <taxon>Eukaryota</taxon>
        <taxon>Fungi</taxon>
        <taxon>Dikarya</taxon>
        <taxon>Basidiomycota</taxon>
        <taxon>Agaricomycotina</taxon>
        <taxon>Agaricomycetes</taxon>
        <taxon>Agaricomycetidae</taxon>
        <taxon>Agaricales</taxon>
        <taxon>Agaricineae</taxon>
        <taxon>Crepidotaceae</taxon>
        <taxon>Crepidotus</taxon>
    </lineage>
</organism>
<reference evidence="2" key="1">
    <citation type="submission" date="2020-11" db="EMBL/GenBank/DDBJ databases">
        <authorList>
            <consortium name="DOE Joint Genome Institute"/>
            <person name="Ahrendt S."/>
            <person name="Riley R."/>
            <person name="Andreopoulos W."/>
            <person name="Labutti K."/>
            <person name="Pangilinan J."/>
            <person name="Ruiz-Duenas F.J."/>
            <person name="Barrasa J.M."/>
            <person name="Sanchez-Garcia M."/>
            <person name="Camarero S."/>
            <person name="Miyauchi S."/>
            <person name="Serrano A."/>
            <person name="Linde D."/>
            <person name="Babiker R."/>
            <person name="Drula E."/>
            <person name="Ayuso-Fernandez I."/>
            <person name="Pacheco R."/>
            <person name="Padilla G."/>
            <person name="Ferreira P."/>
            <person name="Barriuso J."/>
            <person name="Kellner H."/>
            <person name="Castanera R."/>
            <person name="Alfaro M."/>
            <person name="Ramirez L."/>
            <person name="Pisabarro A.G."/>
            <person name="Kuo A."/>
            <person name="Tritt A."/>
            <person name="Lipzen A."/>
            <person name="He G."/>
            <person name="Yan M."/>
            <person name="Ng V."/>
            <person name="Cullen D."/>
            <person name="Martin F."/>
            <person name="Rosso M.-N."/>
            <person name="Henrissat B."/>
            <person name="Hibbett D."/>
            <person name="Martinez A.T."/>
            <person name="Grigoriev I.V."/>
        </authorList>
    </citation>
    <scope>NUCLEOTIDE SEQUENCE</scope>
    <source>
        <strain evidence="2">CBS 506.95</strain>
    </source>
</reference>
<evidence type="ECO:0000313" key="2">
    <source>
        <dbReference type="EMBL" id="KAF9532846.1"/>
    </source>
</evidence>
<feature type="region of interest" description="Disordered" evidence="1">
    <location>
        <begin position="354"/>
        <end position="402"/>
    </location>
</feature>
<keyword evidence="3" id="KW-1185">Reference proteome</keyword>
<name>A0A9P6JTW6_9AGAR</name>
<gene>
    <name evidence="2" type="ORF">CPB83DRAFT_890514</name>
</gene>
<evidence type="ECO:0000313" key="3">
    <source>
        <dbReference type="Proteomes" id="UP000807306"/>
    </source>
</evidence>
<proteinExistence type="predicted"/>
<sequence length="402" mass="43806">MSVDIECLDEKLEGRVIARLSVDTSVVAESEPSSVTSSEPPSPSPFNESDILATTVTRTQSEIYARDSMTPTTTASTSSLPIPSSTPTMNVKFAPLPAIGPRKRRSNQPLGMAARAQLVRRRRGLQAEDHQIIQQDGEDVVIVSNSVWTSPEFEEQRRRVEILAARHAQVQANNAALEVEDILNQPDDEEKPRKKRSTHSAGEEPVYSLRKMVKGAGLTLWKRVSSKDIAAMKERGERLEDGAPKKSVETIRQRRKSDPERPMAPILRRTATPPPPLPALRPGLGRLNSEPIAVPDSASSTPIQSTVDVCGLVQSNLDEEVEGGVWEEEIGDAFRRNPLQLHVSDTATILADLTADDDNSPQETLLPPIDQVTISESPSRPQSPPLPSLPESTEGPVATDAS</sequence>
<comment type="caution">
    <text evidence="2">The sequence shown here is derived from an EMBL/GenBank/DDBJ whole genome shotgun (WGS) entry which is preliminary data.</text>
</comment>
<feature type="compositionally biased region" description="Low complexity" evidence="1">
    <location>
        <begin position="68"/>
        <end position="88"/>
    </location>
</feature>
<feature type="region of interest" description="Disordered" evidence="1">
    <location>
        <begin position="66"/>
        <end position="89"/>
    </location>
</feature>
<feature type="region of interest" description="Disordered" evidence="1">
    <location>
        <begin position="180"/>
        <end position="206"/>
    </location>
</feature>
<dbReference type="AlphaFoldDB" id="A0A9P6JTW6"/>
<feature type="region of interest" description="Disordered" evidence="1">
    <location>
        <begin position="25"/>
        <end position="51"/>
    </location>
</feature>
<feature type="region of interest" description="Disordered" evidence="1">
    <location>
        <begin position="235"/>
        <end position="281"/>
    </location>
</feature>
<accession>A0A9P6JTW6</accession>
<feature type="compositionally biased region" description="Low complexity" evidence="1">
    <location>
        <begin position="25"/>
        <end position="39"/>
    </location>
</feature>
<dbReference type="Proteomes" id="UP000807306">
    <property type="component" value="Unassembled WGS sequence"/>
</dbReference>
<dbReference type="OrthoDB" id="3265817at2759"/>
<feature type="compositionally biased region" description="Basic and acidic residues" evidence="1">
    <location>
        <begin position="235"/>
        <end position="261"/>
    </location>
</feature>
<dbReference type="EMBL" id="MU157830">
    <property type="protein sequence ID" value="KAF9532846.1"/>
    <property type="molecule type" value="Genomic_DNA"/>
</dbReference>
<feature type="compositionally biased region" description="Acidic residues" evidence="1">
    <location>
        <begin position="180"/>
        <end position="189"/>
    </location>
</feature>
<protein>
    <submittedName>
        <fullName evidence="2">Uncharacterized protein</fullName>
    </submittedName>
</protein>